<dbReference type="AlphaFoldDB" id="A0A6M1TQS9"/>
<gene>
    <name evidence="2" type="ORF">G5V65_04825</name>
</gene>
<feature type="domain" description="Hedgehog/Intein (Hint)" evidence="1">
    <location>
        <begin position="168"/>
        <end position="292"/>
    </location>
</feature>
<keyword evidence="3" id="KW-1185">Reference proteome</keyword>
<sequence>MSRWIALSDQPDLPGEPSAGTLSRGVLVCEIDLPLAGAGVLLDLRMGVGRDEVALSLFHDLGAGIALLHRQGERMLRHVLPGPLPQKLGVARLSFGWDCRARGWWMALELGGQRLMARGDQALPMRLDHLRALCAGGEGVMRHPAVLWFGVMPGEEMPGPMGWLGMATPVMTPRGPVAAGRLRPGDRVMTRDNGAVALVGVTRLQVPSRGSLAPIRLRMPYFGRSMDMLVSPDQAVVISGPEAEYLFGEEDVLVLARHLADGQMAVADSRRAVALGVVLDLGAAELVEADGCLLALAGPAGAGWAMRLLDAYEALPLRNAMQGMQRRVV</sequence>
<dbReference type="InterPro" id="IPR028992">
    <property type="entry name" value="Hedgehog/Intein_dom"/>
</dbReference>
<dbReference type="Pfam" id="PF13403">
    <property type="entry name" value="Hint_2"/>
    <property type="match status" value="1"/>
</dbReference>
<dbReference type="InterPro" id="IPR036844">
    <property type="entry name" value="Hint_dom_sf"/>
</dbReference>
<proteinExistence type="predicted"/>
<dbReference type="Proteomes" id="UP000474758">
    <property type="component" value="Unassembled WGS sequence"/>
</dbReference>
<dbReference type="EMBL" id="JAALFE010000003">
    <property type="protein sequence ID" value="NGQ90210.1"/>
    <property type="molecule type" value="Genomic_DNA"/>
</dbReference>
<accession>A0A6M1TQS9</accession>
<name>A0A6M1TQS9_9RHOB</name>
<dbReference type="RefSeq" id="WP_165047458.1">
    <property type="nucleotide sequence ID" value="NZ_JAALFE010000003.1"/>
</dbReference>
<evidence type="ECO:0000313" key="3">
    <source>
        <dbReference type="Proteomes" id="UP000474758"/>
    </source>
</evidence>
<dbReference type="SUPFAM" id="SSF51294">
    <property type="entry name" value="Hedgehog/intein (Hint) domain"/>
    <property type="match status" value="1"/>
</dbReference>
<organism evidence="2 3">
    <name type="scientific">Paragemmobacter kunshanensis</name>
    <dbReference type="NCBI Taxonomy" id="2583234"/>
    <lineage>
        <taxon>Bacteria</taxon>
        <taxon>Pseudomonadati</taxon>
        <taxon>Pseudomonadota</taxon>
        <taxon>Alphaproteobacteria</taxon>
        <taxon>Rhodobacterales</taxon>
        <taxon>Paracoccaceae</taxon>
        <taxon>Paragemmobacter</taxon>
    </lineage>
</organism>
<reference evidence="2 3" key="1">
    <citation type="submission" date="2020-02" db="EMBL/GenBank/DDBJ databases">
        <title>Rhodobacter translucens sp. nov., a novel bacterium isolated from activated sludge.</title>
        <authorList>
            <person name="Liu J."/>
        </authorList>
    </citation>
    <scope>NUCLEOTIDE SEQUENCE [LARGE SCALE GENOMIC DNA]</scope>
    <source>
        <strain evidence="2 3">HX-7-19</strain>
    </source>
</reference>
<protein>
    <recommendedName>
        <fullName evidence="1">Hedgehog/Intein (Hint) domain-containing protein</fullName>
    </recommendedName>
</protein>
<comment type="caution">
    <text evidence="2">The sequence shown here is derived from an EMBL/GenBank/DDBJ whole genome shotgun (WGS) entry which is preliminary data.</text>
</comment>
<evidence type="ECO:0000259" key="1">
    <source>
        <dbReference type="Pfam" id="PF13403"/>
    </source>
</evidence>
<evidence type="ECO:0000313" key="2">
    <source>
        <dbReference type="EMBL" id="NGQ90210.1"/>
    </source>
</evidence>